<dbReference type="EC" id="2.3.-.-" evidence="4"/>
<protein>
    <submittedName>
        <fullName evidence="4">GNAT family N-acetyltransferase</fullName>
        <ecNumber evidence="4">2.3.-.-</ecNumber>
    </submittedName>
</protein>
<name>A0ABW4X6U7_9ACTN</name>
<gene>
    <name evidence="4" type="ORF">ACFSHS_02475</name>
</gene>
<evidence type="ECO:0000256" key="2">
    <source>
        <dbReference type="ARBA" id="ARBA00023315"/>
    </source>
</evidence>
<dbReference type="EMBL" id="JBHUHP010000001">
    <property type="protein sequence ID" value="MFD2090431.1"/>
    <property type="molecule type" value="Genomic_DNA"/>
</dbReference>
<dbReference type="Gene3D" id="3.40.630.30">
    <property type="match status" value="1"/>
</dbReference>
<dbReference type="Pfam" id="PF00583">
    <property type="entry name" value="Acetyltransf_1"/>
    <property type="match status" value="1"/>
</dbReference>
<evidence type="ECO:0000259" key="3">
    <source>
        <dbReference type="PROSITE" id="PS51186"/>
    </source>
</evidence>
<dbReference type="PANTHER" id="PTHR43420:SF12">
    <property type="entry name" value="N-ACETYLTRANSFERASE DOMAIN-CONTAINING PROTEIN"/>
    <property type="match status" value="1"/>
</dbReference>
<dbReference type="GO" id="GO:0016746">
    <property type="term" value="F:acyltransferase activity"/>
    <property type="evidence" value="ECO:0007669"/>
    <property type="project" value="UniProtKB-KW"/>
</dbReference>
<organism evidence="4 5">
    <name type="scientific">Blastococcus deserti</name>
    <dbReference type="NCBI Taxonomy" id="2259033"/>
    <lineage>
        <taxon>Bacteria</taxon>
        <taxon>Bacillati</taxon>
        <taxon>Actinomycetota</taxon>
        <taxon>Actinomycetes</taxon>
        <taxon>Geodermatophilales</taxon>
        <taxon>Geodermatophilaceae</taxon>
        <taxon>Blastococcus</taxon>
    </lineage>
</organism>
<sequence length="170" mass="18239">MPDPVPLRKLEPADRFLLRTATWLNLNRCGERFTFAQMDADRHLAAYHRFAPDDGDYGLVSTAGEEPTGVVWVRFFSADVPGYGFVRAGVPELSVCVLPGYRGAGVGGRLVAAAVVEARRRSLGALSLSVEEGNPARRLYERLGFAPVAGARHPGTLALDLGPAVAPPRA</sequence>
<dbReference type="PROSITE" id="PS51186">
    <property type="entry name" value="GNAT"/>
    <property type="match status" value="1"/>
</dbReference>
<evidence type="ECO:0000256" key="1">
    <source>
        <dbReference type="ARBA" id="ARBA00022679"/>
    </source>
</evidence>
<evidence type="ECO:0000313" key="4">
    <source>
        <dbReference type="EMBL" id="MFD2090431.1"/>
    </source>
</evidence>
<comment type="caution">
    <text evidence="4">The sequence shown here is derived from an EMBL/GenBank/DDBJ whole genome shotgun (WGS) entry which is preliminary data.</text>
</comment>
<dbReference type="InterPro" id="IPR016181">
    <property type="entry name" value="Acyl_CoA_acyltransferase"/>
</dbReference>
<dbReference type="RefSeq" id="WP_376871296.1">
    <property type="nucleotide sequence ID" value="NZ_JBHUHP010000001.1"/>
</dbReference>
<evidence type="ECO:0000313" key="5">
    <source>
        <dbReference type="Proteomes" id="UP001597402"/>
    </source>
</evidence>
<keyword evidence="2 4" id="KW-0012">Acyltransferase</keyword>
<dbReference type="CDD" id="cd04301">
    <property type="entry name" value="NAT_SF"/>
    <property type="match status" value="1"/>
</dbReference>
<dbReference type="InterPro" id="IPR050680">
    <property type="entry name" value="YpeA/RimI_acetyltransf"/>
</dbReference>
<reference evidence="5" key="1">
    <citation type="journal article" date="2019" name="Int. J. Syst. Evol. Microbiol.">
        <title>The Global Catalogue of Microorganisms (GCM) 10K type strain sequencing project: providing services to taxonomists for standard genome sequencing and annotation.</title>
        <authorList>
            <consortium name="The Broad Institute Genomics Platform"/>
            <consortium name="The Broad Institute Genome Sequencing Center for Infectious Disease"/>
            <person name="Wu L."/>
            <person name="Ma J."/>
        </authorList>
    </citation>
    <scope>NUCLEOTIDE SEQUENCE [LARGE SCALE GENOMIC DNA]</scope>
    <source>
        <strain evidence="5">JCM 3338</strain>
    </source>
</reference>
<dbReference type="PANTHER" id="PTHR43420">
    <property type="entry name" value="ACETYLTRANSFERASE"/>
    <property type="match status" value="1"/>
</dbReference>
<feature type="domain" description="N-acetyltransferase" evidence="3">
    <location>
        <begin position="5"/>
        <end position="162"/>
    </location>
</feature>
<dbReference type="InterPro" id="IPR000182">
    <property type="entry name" value="GNAT_dom"/>
</dbReference>
<dbReference type="SUPFAM" id="SSF55729">
    <property type="entry name" value="Acyl-CoA N-acyltransferases (Nat)"/>
    <property type="match status" value="1"/>
</dbReference>
<keyword evidence="1 4" id="KW-0808">Transferase</keyword>
<dbReference type="Proteomes" id="UP001597402">
    <property type="component" value="Unassembled WGS sequence"/>
</dbReference>
<keyword evidence="5" id="KW-1185">Reference proteome</keyword>
<proteinExistence type="predicted"/>
<accession>A0ABW4X6U7</accession>